<organism evidence="8 9">
    <name type="scientific">Tissierella pigra</name>
    <dbReference type="NCBI Taxonomy" id="2607614"/>
    <lineage>
        <taxon>Bacteria</taxon>
        <taxon>Bacillati</taxon>
        <taxon>Bacillota</taxon>
        <taxon>Tissierellia</taxon>
        <taxon>Tissierellales</taxon>
        <taxon>Tissierellaceae</taxon>
        <taxon>Tissierella</taxon>
    </lineage>
</organism>
<dbReference type="InterPro" id="IPR004839">
    <property type="entry name" value="Aminotransferase_I/II_large"/>
</dbReference>
<dbReference type="GO" id="GO:0030170">
    <property type="term" value="F:pyridoxal phosphate binding"/>
    <property type="evidence" value="ECO:0007669"/>
    <property type="project" value="InterPro"/>
</dbReference>
<dbReference type="Pfam" id="PF00155">
    <property type="entry name" value="Aminotran_1_2"/>
    <property type="match status" value="1"/>
</dbReference>
<evidence type="ECO:0000256" key="2">
    <source>
        <dbReference type="ARBA" id="ARBA00007441"/>
    </source>
</evidence>
<dbReference type="SUPFAM" id="SSF53383">
    <property type="entry name" value="PLP-dependent transferases"/>
    <property type="match status" value="1"/>
</dbReference>
<dbReference type="CDD" id="cd00609">
    <property type="entry name" value="AAT_like"/>
    <property type="match status" value="1"/>
</dbReference>
<evidence type="ECO:0000256" key="4">
    <source>
        <dbReference type="ARBA" id="ARBA00022679"/>
    </source>
</evidence>
<protein>
    <recommendedName>
        <fullName evidence="6">Aminotransferase</fullName>
        <ecNumber evidence="6">2.6.1.-</ecNumber>
    </recommendedName>
</protein>
<dbReference type="AlphaFoldDB" id="A0A6N7XQE9"/>
<evidence type="ECO:0000256" key="5">
    <source>
        <dbReference type="ARBA" id="ARBA00022898"/>
    </source>
</evidence>
<keyword evidence="4 6" id="KW-0808">Transferase</keyword>
<name>A0A6N7XQE9_9FIRM</name>
<dbReference type="EMBL" id="VUNQ01000001">
    <property type="protein sequence ID" value="MST99956.1"/>
    <property type="molecule type" value="Genomic_DNA"/>
</dbReference>
<dbReference type="InterPro" id="IPR015421">
    <property type="entry name" value="PyrdxlP-dep_Trfase_major"/>
</dbReference>
<dbReference type="Gene3D" id="3.40.640.10">
    <property type="entry name" value="Type I PLP-dependent aspartate aminotransferase-like (Major domain)"/>
    <property type="match status" value="1"/>
</dbReference>
<proteinExistence type="inferred from homology"/>
<evidence type="ECO:0000259" key="7">
    <source>
        <dbReference type="Pfam" id="PF00155"/>
    </source>
</evidence>
<accession>A0A6N7XQE9</accession>
<evidence type="ECO:0000256" key="1">
    <source>
        <dbReference type="ARBA" id="ARBA00001933"/>
    </source>
</evidence>
<comment type="similarity">
    <text evidence="2 6">Belongs to the class-I pyridoxal-phosphate-dependent aminotransferase family.</text>
</comment>
<dbReference type="FunFam" id="3.40.640.10:FF:000033">
    <property type="entry name" value="Aspartate aminotransferase"/>
    <property type="match status" value="1"/>
</dbReference>
<feature type="domain" description="Aminotransferase class I/classII large" evidence="7">
    <location>
        <begin position="33"/>
        <end position="391"/>
    </location>
</feature>
<dbReference type="InterPro" id="IPR015424">
    <property type="entry name" value="PyrdxlP-dep_Trfase"/>
</dbReference>
<dbReference type="Proteomes" id="UP000469523">
    <property type="component" value="Unassembled WGS sequence"/>
</dbReference>
<dbReference type="PANTHER" id="PTHR46383">
    <property type="entry name" value="ASPARTATE AMINOTRANSFERASE"/>
    <property type="match status" value="1"/>
</dbReference>
<keyword evidence="3 6" id="KW-0032">Aminotransferase</keyword>
<dbReference type="RefSeq" id="WP_154438047.1">
    <property type="nucleotide sequence ID" value="NZ_JAHLPJ010000001.1"/>
</dbReference>
<dbReference type="InterPro" id="IPR050596">
    <property type="entry name" value="AspAT/PAT-like"/>
</dbReference>
<dbReference type="GO" id="GO:0008483">
    <property type="term" value="F:transaminase activity"/>
    <property type="evidence" value="ECO:0007669"/>
    <property type="project" value="UniProtKB-KW"/>
</dbReference>
<dbReference type="Gene3D" id="3.90.1150.10">
    <property type="entry name" value="Aspartate Aminotransferase, domain 1"/>
    <property type="match status" value="1"/>
</dbReference>
<dbReference type="InterPro" id="IPR004838">
    <property type="entry name" value="NHTrfase_class1_PyrdxlP-BS"/>
</dbReference>
<sequence>MDFILSTKGLRIEPSITLEITAKAKAMKDSGIDVVSFGAGEPDFNTPENIQNEGIRAIKEGLTRYTPASGIVELKNAICEKFKEDNNLDYKPSNIIISSGAKHSIHNALLAILNPGDEVIFGTPYWVSYPDLVKLADGVPVYIETKEENDFKFNVEDLNRVLTDKTKAIILNSPSNPTGSIYTEEELRAIADWAVKNKVFIISDEIYEKLIYDNNKHISIASLNEDIKNLTIVINGMSKSHAMTGWRIGYAAAHEKIVKIMSNIQSHATSNPCSISQYASVEGLKGDQASVEEMKRHFVERRDYMAETINSIKGLSCRKPEGAFYIMINFTQLLGKTIKGKEINSSMDFANLLLDEAKVAVVPGVAFGDDKYIRLSYATSMDNIKEGLRRIKEIVEE</sequence>
<dbReference type="InterPro" id="IPR015422">
    <property type="entry name" value="PyrdxlP-dep_Trfase_small"/>
</dbReference>
<keyword evidence="5" id="KW-0663">Pyridoxal phosphate</keyword>
<comment type="caution">
    <text evidence="8">The sequence shown here is derived from an EMBL/GenBank/DDBJ whole genome shotgun (WGS) entry which is preliminary data.</text>
</comment>
<reference evidence="8 9" key="1">
    <citation type="submission" date="2019-09" db="EMBL/GenBank/DDBJ databases">
        <title>In-depth cultivation of the pig gut microbiome towards novel bacterial diversity and tailored functional studies.</title>
        <authorList>
            <person name="Wylensek D."/>
            <person name="Hitch T.C.A."/>
            <person name="Clavel T."/>
        </authorList>
    </citation>
    <scope>NUCLEOTIDE SEQUENCE [LARGE SCALE GENOMIC DNA]</scope>
    <source>
        <strain evidence="8 9">WCA3-693-APC-4?</strain>
    </source>
</reference>
<dbReference type="PROSITE" id="PS00105">
    <property type="entry name" value="AA_TRANSFER_CLASS_1"/>
    <property type="match status" value="1"/>
</dbReference>
<evidence type="ECO:0000313" key="8">
    <source>
        <dbReference type="EMBL" id="MST99956.1"/>
    </source>
</evidence>
<dbReference type="PRINTS" id="PR00753">
    <property type="entry name" value="ACCSYNTHASE"/>
</dbReference>
<comment type="cofactor">
    <cofactor evidence="1 6">
        <name>pyridoxal 5'-phosphate</name>
        <dbReference type="ChEBI" id="CHEBI:597326"/>
    </cofactor>
</comment>
<dbReference type="GO" id="GO:0006520">
    <property type="term" value="P:amino acid metabolic process"/>
    <property type="evidence" value="ECO:0007669"/>
    <property type="project" value="InterPro"/>
</dbReference>
<evidence type="ECO:0000313" key="9">
    <source>
        <dbReference type="Proteomes" id="UP000469523"/>
    </source>
</evidence>
<dbReference type="PANTHER" id="PTHR46383:SF1">
    <property type="entry name" value="ASPARTATE AMINOTRANSFERASE"/>
    <property type="match status" value="1"/>
</dbReference>
<gene>
    <name evidence="8" type="ORF">FYJ83_00570</name>
</gene>
<evidence type="ECO:0000256" key="3">
    <source>
        <dbReference type="ARBA" id="ARBA00022576"/>
    </source>
</evidence>
<keyword evidence="9" id="KW-1185">Reference proteome</keyword>
<dbReference type="EC" id="2.6.1.-" evidence="6"/>
<evidence type="ECO:0000256" key="6">
    <source>
        <dbReference type="RuleBase" id="RU000481"/>
    </source>
</evidence>